<accession>A0A9D4Z880</accession>
<name>A0A9D4Z880_ADICA</name>
<feature type="region of interest" description="Disordered" evidence="1">
    <location>
        <begin position="64"/>
        <end position="87"/>
    </location>
</feature>
<comment type="caution">
    <text evidence="2">The sequence shown here is derived from an EMBL/GenBank/DDBJ whole genome shotgun (WGS) entry which is preliminary data.</text>
</comment>
<dbReference type="EMBL" id="JABFUD020000020">
    <property type="protein sequence ID" value="KAI5064495.1"/>
    <property type="molecule type" value="Genomic_DNA"/>
</dbReference>
<reference evidence="2" key="1">
    <citation type="submission" date="2021-01" db="EMBL/GenBank/DDBJ databases">
        <title>Adiantum capillus-veneris genome.</title>
        <authorList>
            <person name="Fang Y."/>
            <person name="Liao Q."/>
        </authorList>
    </citation>
    <scope>NUCLEOTIDE SEQUENCE</scope>
    <source>
        <strain evidence="2">H3</strain>
        <tissue evidence="2">Leaf</tissue>
    </source>
</reference>
<protein>
    <submittedName>
        <fullName evidence="2">Uncharacterized protein</fullName>
    </submittedName>
</protein>
<dbReference type="AlphaFoldDB" id="A0A9D4Z880"/>
<gene>
    <name evidence="2" type="ORF">GOP47_0021165</name>
</gene>
<evidence type="ECO:0000313" key="3">
    <source>
        <dbReference type="Proteomes" id="UP000886520"/>
    </source>
</evidence>
<sequence>MQKRGRPSVAPSRRAASERVTGAAAHRYTVQEGVACGGSATRTRRETGLEGAHGTEEKRIIRGVQSQAKDGGLITERPRGRLQSRERCRGEEGSQLWVGIRRWLVGVAEGNYRGHSLQKHRG</sequence>
<feature type="compositionally biased region" description="Basic and acidic residues" evidence="1">
    <location>
        <begin position="76"/>
        <end position="87"/>
    </location>
</feature>
<proteinExistence type="predicted"/>
<evidence type="ECO:0000313" key="2">
    <source>
        <dbReference type="EMBL" id="KAI5064495.1"/>
    </source>
</evidence>
<organism evidence="2 3">
    <name type="scientific">Adiantum capillus-veneris</name>
    <name type="common">Maidenhair fern</name>
    <dbReference type="NCBI Taxonomy" id="13818"/>
    <lineage>
        <taxon>Eukaryota</taxon>
        <taxon>Viridiplantae</taxon>
        <taxon>Streptophyta</taxon>
        <taxon>Embryophyta</taxon>
        <taxon>Tracheophyta</taxon>
        <taxon>Polypodiopsida</taxon>
        <taxon>Polypodiidae</taxon>
        <taxon>Polypodiales</taxon>
        <taxon>Pteridineae</taxon>
        <taxon>Pteridaceae</taxon>
        <taxon>Vittarioideae</taxon>
        <taxon>Adiantum</taxon>
    </lineage>
</organism>
<keyword evidence="3" id="KW-1185">Reference proteome</keyword>
<feature type="region of interest" description="Disordered" evidence="1">
    <location>
        <begin position="1"/>
        <end position="24"/>
    </location>
</feature>
<evidence type="ECO:0000256" key="1">
    <source>
        <dbReference type="SAM" id="MobiDB-lite"/>
    </source>
</evidence>
<dbReference type="Proteomes" id="UP000886520">
    <property type="component" value="Chromosome 20"/>
</dbReference>